<keyword evidence="5" id="KW-1185">Reference proteome</keyword>
<dbReference type="InterPro" id="IPR049082">
    <property type="entry name" value="T7SS_signal"/>
</dbReference>
<name>A0A919U2M7_9CELL</name>
<dbReference type="Pfam" id="PF21725">
    <property type="entry name" value="T7SS_signal"/>
    <property type="match status" value="1"/>
</dbReference>
<dbReference type="Proteomes" id="UP000642125">
    <property type="component" value="Unassembled WGS sequence"/>
</dbReference>
<proteinExistence type="predicted"/>
<evidence type="ECO:0000259" key="3">
    <source>
        <dbReference type="Pfam" id="PF21725"/>
    </source>
</evidence>
<evidence type="ECO:0000256" key="1">
    <source>
        <dbReference type="SAM" id="Coils"/>
    </source>
</evidence>
<dbReference type="RefSeq" id="WP_203667411.1">
    <property type="nucleotide sequence ID" value="NZ_BONO01000004.1"/>
</dbReference>
<dbReference type="SUPFAM" id="SSF140453">
    <property type="entry name" value="EsxAB dimer-like"/>
    <property type="match status" value="1"/>
</dbReference>
<dbReference type="Gene3D" id="1.10.287.1060">
    <property type="entry name" value="ESAT-6-like"/>
    <property type="match status" value="1"/>
</dbReference>
<evidence type="ECO:0000313" key="5">
    <source>
        <dbReference type="Proteomes" id="UP000642125"/>
    </source>
</evidence>
<dbReference type="InterPro" id="IPR036689">
    <property type="entry name" value="ESAT-6-like_sf"/>
</dbReference>
<organism evidence="4 5">
    <name type="scientific">Cellulomonas pakistanensis</name>
    <dbReference type="NCBI Taxonomy" id="992287"/>
    <lineage>
        <taxon>Bacteria</taxon>
        <taxon>Bacillati</taxon>
        <taxon>Actinomycetota</taxon>
        <taxon>Actinomycetes</taxon>
        <taxon>Micrococcales</taxon>
        <taxon>Cellulomonadaceae</taxon>
        <taxon>Cellulomonas</taxon>
    </lineage>
</organism>
<accession>A0A919U2M7</accession>
<dbReference type="AlphaFoldDB" id="A0A919U2M7"/>
<dbReference type="EMBL" id="BONO01000004">
    <property type="protein sequence ID" value="GIG35351.1"/>
    <property type="molecule type" value="Genomic_DNA"/>
</dbReference>
<keyword evidence="1" id="KW-0175">Coiled coil</keyword>
<evidence type="ECO:0000313" key="4">
    <source>
        <dbReference type="EMBL" id="GIG35351.1"/>
    </source>
</evidence>
<gene>
    <name evidence="4" type="ORF">Cpa01nite_07320</name>
</gene>
<protein>
    <recommendedName>
        <fullName evidence="3">Putative T7SS secretion signal domain-containing protein</fullName>
    </recommendedName>
</protein>
<feature type="domain" description="Putative T7SS secretion signal" evidence="3">
    <location>
        <begin position="5"/>
        <end position="91"/>
    </location>
</feature>
<feature type="region of interest" description="Disordered" evidence="2">
    <location>
        <begin position="134"/>
        <end position="156"/>
    </location>
</feature>
<sequence>MTAGGDPEAIRQHARRLRATAEEVARTGDRVRAGSGVEWVGVAADRYRERLAEHAQRVAAARDELLGTAAALERLADELEARQAAIRRAMQFVEDRLDDARRTVGRLGDLADDVLSGAERAARDAARGVLGTVAGGLPTPGSPDWSSVADRIGRIG</sequence>
<reference evidence="4" key="1">
    <citation type="submission" date="2021-01" db="EMBL/GenBank/DDBJ databases">
        <title>Whole genome shotgun sequence of Cellulomonas pakistanensis NBRC 110800.</title>
        <authorList>
            <person name="Komaki H."/>
            <person name="Tamura T."/>
        </authorList>
    </citation>
    <scope>NUCLEOTIDE SEQUENCE</scope>
    <source>
        <strain evidence="4">NBRC 110800</strain>
    </source>
</reference>
<evidence type="ECO:0000256" key="2">
    <source>
        <dbReference type="SAM" id="MobiDB-lite"/>
    </source>
</evidence>
<feature type="coiled-coil region" evidence="1">
    <location>
        <begin position="44"/>
        <end position="96"/>
    </location>
</feature>
<comment type="caution">
    <text evidence="4">The sequence shown here is derived from an EMBL/GenBank/DDBJ whole genome shotgun (WGS) entry which is preliminary data.</text>
</comment>